<name>A0A936ZAG0_9HYPH</name>
<proteinExistence type="predicted"/>
<dbReference type="GO" id="GO:0032196">
    <property type="term" value="P:transposition"/>
    <property type="evidence" value="ECO:0007669"/>
    <property type="project" value="UniProtKB-KW"/>
</dbReference>
<reference evidence="5" key="1">
    <citation type="submission" date="2021-01" db="EMBL/GenBank/DDBJ databases">
        <title>Microvirga sp.</title>
        <authorList>
            <person name="Kim M.K."/>
        </authorList>
    </citation>
    <scope>NUCLEOTIDE SEQUENCE</scope>
    <source>
        <strain evidence="5">5420S-16</strain>
    </source>
</reference>
<sequence length="232" mass="27348">MTKPISYKRDRYPPPIIAHAVWLYFRFSLSLRLVEEMLLERGVVVSYATVRRWAIKFGPEYTRRIKRKRPSRHDIWHLDEVVSIAGQKHWLWRAVDQDGYVLDEIVQTRRDTEAAKRLPKRLLKKQGCPPRRMSADKLVSYTAARRQILPRTEHRSRMSLNNRAENSHLPLRRRERAMQGFRSPRKLQSFTSVFSAVRNLFVPLRCRRSALATHLHRLAAMAEWKSAACVPA</sequence>
<dbReference type="NCBIfam" id="NF033587">
    <property type="entry name" value="transpos_IS6"/>
    <property type="match status" value="1"/>
</dbReference>
<dbReference type="RefSeq" id="WP_202063859.1">
    <property type="nucleotide sequence ID" value="NZ_JAEQMY010000059.1"/>
</dbReference>
<dbReference type="PANTHER" id="PTHR35528">
    <property type="entry name" value="BLL1675 PROTEIN"/>
    <property type="match status" value="1"/>
</dbReference>
<dbReference type="PANTHER" id="PTHR35528:SF3">
    <property type="entry name" value="BLL1675 PROTEIN"/>
    <property type="match status" value="1"/>
</dbReference>
<dbReference type="AlphaFoldDB" id="A0A936ZAG0"/>
<feature type="domain" description="DDE" evidence="4">
    <location>
        <begin position="76"/>
        <end position="201"/>
    </location>
</feature>
<dbReference type="GO" id="GO:0003677">
    <property type="term" value="F:DNA binding"/>
    <property type="evidence" value="ECO:0007669"/>
    <property type="project" value="UniProtKB-KW"/>
</dbReference>
<dbReference type="InterPro" id="IPR032874">
    <property type="entry name" value="DDE_dom"/>
</dbReference>
<keyword evidence="1" id="KW-0815">Transposition</keyword>
<evidence type="ECO:0000259" key="4">
    <source>
        <dbReference type="Pfam" id="PF13610"/>
    </source>
</evidence>
<dbReference type="InterPro" id="IPR052183">
    <property type="entry name" value="IS_Transposase"/>
</dbReference>
<comment type="caution">
    <text evidence="5">The sequence shown here is derived from an EMBL/GenBank/DDBJ whole genome shotgun (WGS) entry which is preliminary data.</text>
</comment>
<dbReference type="EMBL" id="JAEQMY010000059">
    <property type="protein sequence ID" value="MBL0407001.1"/>
    <property type="molecule type" value="Genomic_DNA"/>
</dbReference>
<protein>
    <submittedName>
        <fullName evidence="5">IS6 family transposase</fullName>
    </submittedName>
</protein>
<keyword evidence="6" id="KW-1185">Reference proteome</keyword>
<dbReference type="Pfam" id="PF13610">
    <property type="entry name" value="DDE_Tnp_IS240"/>
    <property type="match status" value="1"/>
</dbReference>
<gene>
    <name evidence="5" type="ORF">JKG68_23980</name>
</gene>
<evidence type="ECO:0000313" key="5">
    <source>
        <dbReference type="EMBL" id="MBL0407001.1"/>
    </source>
</evidence>
<evidence type="ECO:0000313" key="6">
    <source>
        <dbReference type="Proteomes" id="UP000605848"/>
    </source>
</evidence>
<keyword evidence="3" id="KW-0233">DNA recombination</keyword>
<dbReference type="InterPro" id="IPR047930">
    <property type="entry name" value="Transpos_IS6"/>
</dbReference>
<dbReference type="GO" id="GO:0006310">
    <property type="term" value="P:DNA recombination"/>
    <property type="evidence" value="ECO:0007669"/>
    <property type="project" value="UniProtKB-KW"/>
</dbReference>
<evidence type="ECO:0000256" key="2">
    <source>
        <dbReference type="ARBA" id="ARBA00023125"/>
    </source>
</evidence>
<organism evidence="5 6">
    <name type="scientific">Microvirga aerilata</name>
    <dbReference type="NCBI Taxonomy" id="670292"/>
    <lineage>
        <taxon>Bacteria</taxon>
        <taxon>Pseudomonadati</taxon>
        <taxon>Pseudomonadota</taxon>
        <taxon>Alphaproteobacteria</taxon>
        <taxon>Hyphomicrobiales</taxon>
        <taxon>Methylobacteriaceae</taxon>
        <taxon>Microvirga</taxon>
    </lineage>
</organism>
<accession>A0A936ZAG0</accession>
<evidence type="ECO:0000256" key="3">
    <source>
        <dbReference type="ARBA" id="ARBA00023172"/>
    </source>
</evidence>
<evidence type="ECO:0000256" key="1">
    <source>
        <dbReference type="ARBA" id="ARBA00022578"/>
    </source>
</evidence>
<keyword evidence="2" id="KW-0238">DNA-binding</keyword>
<dbReference type="Proteomes" id="UP000605848">
    <property type="component" value="Unassembled WGS sequence"/>
</dbReference>